<dbReference type="InterPro" id="IPR006357">
    <property type="entry name" value="HAD-SF_hydro_IIA"/>
</dbReference>
<dbReference type="Proteomes" id="UP000189761">
    <property type="component" value="Unassembled WGS sequence"/>
</dbReference>
<evidence type="ECO:0000256" key="3">
    <source>
        <dbReference type="PIRSR" id="PIRSR000915-2"/>
    </source>
</evidence>
<dbReference type="GO" id="GO:0046872">
    <property type="term" value="F:metal ion binding"/>
    <property type="evidence" value="ECO:0007669"/>
    <property type="project" value="UniProtKB-KW"/>
</dbReference>
<dbReference type="SUPFAM" id="SSF56784">
    <property type="entry name" value="HAD-like"/>
    <property type="match status" value="1"/>
</dbReference>
<keyword evidence="1 4" id="KW-0479">Metal-binding</keyword>
<evidence type="ECO:0000256" key="4">
    <source>
        <dbReference type="PIRSR" id="PIRSR000915-3"/>
    </source>
</evidence>
<keyword evidence="1 4" id="KW-0460">Magnesium</keyword>
<dbReference type="Pfam" id="PF13344">
    <property type="entry name" value="Hydrolase_6"/>
    <property type="match status" value="1"/>
</dbReference>
<comment type="caution">
    <text evidence="5">The sequence shown here is derived from an EMBL/GenBank/DDBJ whole genome shotgun (WGS) entry which is preliminary data.</text>
</comment>
<dbReference type="EMBL" id="MTLA01000026">
    <property type="protein sequence ID" value="OOP69934.1"/>
    <property type="molecule type" value="Genomic_DNA"/>
</dbReference>
<reference evidence="5 6" key="1">
    <citation type="submission" date="2017-01" db="EMBL/GenBank/DDBJ databases">
        <title>Draft genome sequence of Bacillus oleronius.</title>
        <authorList>
            <person name="Allam M."/>
        </authorList>
    </citation>
    <scope>NUCLEOTIDE SEQUENCE [LARGE SCALE GENOMIC DNA]</scope>
    <source>
        <strain evidence="5 6">DSM 9356</strain>
    </source>
</reference>
<feature type="binding site" evidence="3">
    <location>
        <position position="184"/>
    </location>
    <ligand>
        <name>substrate</name>
    </ligand>
</feature>
<dbReference type="AlphaFoldDB" id="A0A8E2LHA3"/>
<accession>A0A8E2LHA3</accession>
<dbReference type="PANTHER" id="PTHR19288">
    <property type="entry name" value="4-NITROPHENYLPHOSPHATASE-RELATED"/>
    <property type="match status" value="1"/>
</dbReference>
<comment type="similarity">
    <text evidence="1">Belongs to the HAD-like hydrolase superfamily. NagD family.</text>
</comment>
<dbReference type="RefSeq" id="WP_071975192.1">
    <property type="nucleotide sequence ID" value="NZ_CP065424.1"/>
</dbReference>
<dbReference type="InterPro" id="IPR036412">
    <property type="entry name" value="HAD-like_sf"/>
</dbReference>
<dbReference type="NCBIfam" id="TIGR01460">
    <property type="entry name" value="HAD-SF-IIA"/>
    <property type="match status" value="1"/>
</dbReference>
<comment type="cofactor">
    <cofactor evidence="4">
        <name>Mg(2+)</name>
        <dbReference type="ChEBI" id="CHEBI:18420"/>
    </cofactor>
    <text evidence="4">Divalent metal ions. Mg(2+) is the most effective.</text>
</comment>
<feature type="active site" description="Nucleophile" evidence="2">
    <location>
        <position position="8"/>
    </location>
</feature>
<dbReference type="PIRSF" id="PIRSF000915">
    <property type="entry name" value="PGP-type_phosphatase"/>
    <property type="match status" value="1"/>
</dbReference>
<dbReference type="Gene3D" id="3.40.50.1000">
    <property type="entry name" value="HAD superfamily/HAD-like"/>
    <property type="match status" value="2"/>
</dbReference>
<comment type="function">
    <text evidence="1">Catalyzes the dephosphorylation of 2-6 carbon acid sugars in vitro.</text>
</comment>
<dbReference type="EC" id="3.1.3.-" evidence="1"/>
<proteinExistence type="inferred from homology"/>
<name>A0A8E2LHA3_9BACI</name>
<dbReference type="GO" id="GO:0005737">
    <property type="term" value="C:cytoplasm"/>
    <property type="evidence" value="ECO:0007669"/>
    <property type="project" value="TreeGrafter"/>
</dbReference>
<evidence type="ECO:0000313" key="6">
    <source>
        <dbReference type="Proteomes" id="UP000189761"/>
    </source>
</evidence>
<evidence type="ECO:0000256" key="1">
    <source>
        <dbReference type="PIRNR" id="PIRNR000915"/>
    </source>
</evidence>
<gene>
    <name evidence="5" type="ORF">BWZ43_02540</name>
</gene>
<feature type="binding site" evidence="4">
    <location>
        <position position="8"/>
    </location>
    <ligand>
        <name>Mg(2+)</name>
        <dbReference type="ChEBI" id="CHEBI:18420"/>
    </ligand>
</feature>
<organism evidence="5 6">
    <name type="scientific">Heyndrickxia oleronia</name>
    <dbReference type="NCBI Taxonomy" id="38875"/>
    <lineage>
        <taxon>Bacteria</taxon>
        <taxon>Bacillati</taxon>
        <taxon>Bacillota</taxon>
        <taxon>Bacilli</taxon>
        <taxon>Bacillales</taxon>
        <taxon>Bacillaceae</taxon>
        <taxon>Heyndrickxia</taxon>
    </lineage>
</organism>
<feature type="binding site" evidence="4">
    <location>
        <position position="10"/>
    </location>
    <ligand>
        <name>Mg(2+)</name>
        <dbReference type="ChEBI" id="CHEBI:18420"/>
    </ligand>
</feature>
<dbReference type="PANTHER" id="PTHR19288:SF46">
    <property type="entry name" value="HALOACID DEHALOGENASE-LIKE HYDROLASE DOMAIN-CONTAINING PROTEIN 2"/>
    <property type="match status" value="1"/>
</dbReference>
<dbReference type="GO" id="GO:0016791">
    <property type="term" value="F:phosphatase activity"/>
    <property type="evidence" value="ECO:0007669"/>
    <property type="project" value="TreeGrafter"/>
</dbReference>
<dbReference type="Pfam" id="PF13242">
    <property type="entry name" value="Hydrolase_like"/>
    <property type="match status" value="1"/>
</dbReference>
<evidence type="ECO:0000256" key="2">
    <source>
        <dbReference type="PIRSR" id="PIRSR000915-1"/>
    </source>
</evidence>
<protein>
    <recommendedName>
        <fullName evidence="1">Acid sugar phosphatase</fullName>
        <ecNumber evidence="1">3.1.3.-</ecNumber>
    </recommendedName>
</protein>
<keyword evidence="5" id="KW-0378">Hydrolase</keyword>
<sequence length="266" mass="29789">MQKGYIFDLDGTVYLDNRLIDGAAEVIQTLRARGDKLVFLTNKSIATREEYVEKLNRLGIQVSLEEIINSNYITGKYLKEHMTQTDAAYVIGEEALIQELMAENIRMTNNADIATYVVLGWDRQFHYDKLNIAYQAWVKNNATILATNPDRTCPVDGGQIPDCAGMIGAMEGVTGKSIDVIIGKPSKLTAEFVVNDILQLKPEQCYMIGDRLETDILMGNENGLNTILVLTGITTRELLKESRIQPTYILNSIKEIVSMQDMTSIK</sequence>
<feature type="active site" description="Proton donor" evidence="2">
    <location>
        <position position="10"/>
    </location>
</feature>
<dbReference type="InterPro" id="IPR023214">
    <property type="entry name" value="HAD_sf"/>
</dbReference>
<evidence type="ECO:0000313" key="5">
    <source>
        <dbReference type="EMBL" id="OOP69934.1"/>
    </source>
</evidence>
<keyword evidence="6" id="KW-1185">Reference proteome</keyword>
<feature type="binding site" evidence="4">
    <location>
        <position position="210"/>
    </location>
    <ligand>
        <name>Mg(2+)</name>
        <dbReference type="ChEBI" id="CHEBI:18420"/>
    </ligand>
</feature>